<gene>
    <name evidence="2" type="ORF">GA0070216_101603</name>
</gene>
<dbReference type="InterPro" id="IPR008979">
    <property type="entry name" value="Galactose-bd-like_sf"/>
</dbReference>
<reference evidence="3" key="1">
    <citation type="submission" date="2016-06" db="EMBL/GenBank/DDBJ databases">
        <authorList>
            <person name="Varghese N."/>
            <person name="Submissions Spin"/>
        </authorList>
    </citation>
    <scope>NUCLEOTIDE SEQUENCE [LARGE SCALE GENOMIC DNA]</scope>
    <source>
        <strain evidence="3">DSM 44100</strain>
    </source>
</reference>
<dbReference type="Gene3D" id="2.60.120.1060">
    <property type="entry name" value="NPCBM/NEW2 domain"/>
    <property type="match status" value="1"/>
</dbReference>
<evidence type="ECO:0000313" key="2">
    <source>
        <dbReference type="EMBL" id="SCE72696.1"/>
    </source>
</evidence>
<dbReference type="SUPFAM" id="SSF49785">
    <property type="entry name" value="Galactose-binding domain-like"/>
    <property type="match status" value="1"/>
</dbReference>
<feature type="compositionally biased region" description="Low complexity" evidence="1">
    <location>
        <begin position="48"/>
        <end position="60"/>
    </location>
</feature>
<evidence type="ECO:0000256" key="1">
    <source>
        <dbReference type="SAM" id="MobiDB-lite"/>
    </source>
</evidence>
<evidence type="ECO:0000313" key="3">
    <source>
        <dbReference type="Proteomes" id="UP000198797"/>
    </source>
</evidence>
<dbReference type="EMBL" id="FMCU01000001">
    <property type="protein sequence ID" value="SCE72696.1"/>
    <property type="molecule type" value="Genomic_DNA"/>
</dbReference>
<organism evidence="2 3">
    <name type="scientific">Micromonospora matsumotoense</name>
    <dbReference type="NCBI Taxonomy" id="121616"/>
    <lineage>
        <taxon>Bacteria</taxon>
        <taxon>Bacillati</taxon>
        <taxon>Actinomycetota</taxon>
        <taxon>Actinomycetes</taxon>
        <taxon>Micromonosporales</taxon>
        <taxon>Micromonosporaceae</taxon>
        <taxon>Micromonospora</taxon>
    </lineage>
</organism>
<proteinExistence type="predicted"/>
<dbReference type="AlphaFoldDB" id="A0A1C4ULY0"/>
<dbReference type="RefSeq" id="WP_176738795.1">
    <property type="nucleotide sequence ID" value="NZ_FMCU01000001.1"/>
</dbReference>
<dbReference type="InterPro" id="IPR038637">
    <property type="entry name" value="NPCBM_sf"/>
</dbReference>
<dbReference type="Proteomes" id="UP000198797">
    <property type="component" value="Unassembled WGS sequence"/>
</dbReference>
<sequence length="247" mass="26223">MSRYFGWVKDHQKLALAGVIIGAASLLVATLGFGRDLFDIEFPQANHPAPTSAAGPSASAYPPPPASEDPTSGISERPSDQTRPTPTDTVDPTPTPTPTPEDSPEETSVRYLDELDAEDRNGGYVKGLVTMGNKPYDRSVELSCNGTNTYFIFPVAGMRTLDFWLGIDDNTPGASGLVADVAFYRDSGGQLDSNKVAKLGPATHIKVNITGTTQLKIRCTGRNANSGRQANVAHVAFGKAMLTASPR</sequence>
<keyword evidence="3" id="KW-1185">Reference proteome</keyword>
<protein>
    <submittedName>
        <fullName evidence="2">NPCBM/NEW2 domain-containing protein</fullName>
    </submittedName>
</protein>
<name>A0A1C4ULY0_9ACTN</name>
<accession>A0A1C4ULY0</accession>
<feature type="region of interest" description="Disordered" evidence="1">
    <location>
        <begin position="48"/>
        <end position="108"/>
    </location>
</feature>